<dbReference type="Pfam" id="PF14534">
    <property type="entry name" value="DUF4440"/>
    <property type="match status" value="1"/>
</dbReference>
<dbReference type="InterPro" id="IPR032710">
    <property type="entry name" value="NTF2-like_dom_sf"/>
</dbReference>
<sequence>MSLSDLTDDLPARLLREERAGWEALREGRGAAHYGRKMTTDGAMIVPGAVLDRQQTVESLRDSGWDDFELHEPRLVRLGDHAGVLVYRAVATRGDVRYEAWMSTTYLWQDGGWKVAAHQQTPV</sequence>
<accession>A0ABV6RTZ5</accession>
<feature type="domain" description="DUF4440" evidence="1">
    <location>
        <begin position="16"/>
        <end position="115"/>
    </location>
</feature>
<dbReference type="InterPro" id="IPR027843">
    <property type="entry name" value="DUF4440"/>
</dbReference>
<evidence type="ECO:0000259" key="1">
    <source>
        <dbReference type="Pfam" id="PF14534"/>
    </source>
</evidence>
<dbReference type="Gene3D" id="3.10.450.50">
    <property type="match status" value="1"/>
</dbReference>
<evidence type="ECO:0000313" key="2">
    <source>
        <dbReference type="EMBL" id="MFC0680445.1"/>
    </source>
</evidence>
<dbReference type="EMBL" id="JBHLTG010000005">
    <property type="protein sequence ID" value="MFC0680445.1"/>
    <property type="molecule type" value="Genomic_DNA"/>
</dbReference>
<gene>
    <name evidence="2" type="ORF">ACFFGH_21650</name>
</gene>
<protein>
    <submittedName>
        <fullName evidence="2">DUF4440 domain-containing protein</fullName>
    </submittedName>
</protein>
<evidence type="ECO:0000313" key="3">
    <source>
        <dbReference type="Proteomes" id="UP001589896"/>
    </source>
</evidence>
<organism evidence="2 3">
    <name type="scientific">Lysobacter korlensis</name>
    <dbReference type="NCBI Taxonomy" id="553636"/>
    <lineage>
        <taxon>Bacteria</taxon>
        <taxon>Pseudomonadati</taxon>
        <taxon>Pseudomonadota</taxon>
        <taxon>Gammaproteobacteria</taxon>
        <taxon>Lysobacterales</taxon>
        <taxon>Lysobacteraceae</taxon>
        <taxon>Lysobacter</taxon>
    </lineage>
</organism>
<dbReference type="SUPFAM" id="SSF54427">
    <property type="entry name" value="NTF2-like"/>
    <property type="match status" value="1"/>
</dbReference>
<name>A0ABV6RTZ5_9GAMM</name>
<keyword evidence="3" id="KW-1185">Reference proteome</keyword>
<comment type="caution">
    <text evidence="2">The sequence shown here is derived from an EMBL/GenBank/DDBJ whole genome shotgun (WGS) entry which is preliminary data.</text>
</comment>
<reference evidence="2 3" key="1">
    <citation type="submission" date="2024-09" db="EMBL/GenBank/DDBJ databases">
        <authorList>
            <person name="Sun Q."/>
            <person name="Mori K."/>
        </authorList>
    </citation>
    <scope>NUCLEOTIDE SEQUENCE [LARGE SCALE GENOMIC DNA]</scope>
    <source>
        <strain evidence="2 3">KCTC 23076</strain>
    </source>
</reference>
<dbReference type="Proteomes" id="UP001589896">
    <property type="component" value="Unassembled WGS sequence"/>
</dbReference>
<proteinExistence type="predicted"/>
<dbReference type="RefSeq" id="WP_386672183.1">
    <property type="nucleotide sequence ID" value="NZ_JBHLTG010000005.1"/>
</dbReference>